<dbReference type="EMBL" id="JBHUOM010000023">
    <property type="protein sequence ID" value="MFD2937083.1"/>
    <property type="molecule type" value="Genomic_DNA"/>
</dbReference>
<evidence type="ECO:0000313" key="1">
    <source>
        <dbReference type="EMBL" id="MFD2937083.1"/>
    </source>
</evidence>
<proteinExistence type="predicted"/>
<dbReference type="RefSeq" id="WP_381506529.1">
    <property type="nucleotide sequence ID" value="NZ_JBHUOM010000023.1"/>
</dbReference>
<keyword evidence="2" id="KW-1185">Reference proteome</keyword>
<comment type="caution">
    <text evidence="1">The sequence shown here is derived from an EMBL/GenBank/DDBJ whole genome shotgun (WGS) entry which is preliminary data.</text>
</comment>
<protein>
    <recommendedName>
        <fullName evidence="3">EF-hand domain-containing protein</fullName>
    </recommendedName>
</protein>
<evidence type="ECO:0000313" key="2">
    <source>
        <dbReference type="Proteomes" id="UP001597512"/>
    </source>
</evidence>
<sequence>MKKFILFTLSLILLGNCFVYSQYVEYWTPVTLNLCEGDTFALFNNQQPFNKFKSVYDENCVPHQITNEPNWDEFIISGGNKIEQKDTLYKNVCGDPCSYAVIFYIKFKATQSTTITISTSFRWETDYGKPECNPNNYPPIVTSTRVFTYNIQVYPLLPKPSISVQTLQSDPNAPEIIQLTATGCATDDYTYWSAVNPETNPFYNQTNSITTDKTYDCGEYKVSCYNRFCPNYKLNWSDPFPTNNFSHNQNNPGYSTNFAKYFQDQAQKSRGKPEYAYRRQFACIQQKSMNEFNNTGENGWAGGFIKHLFDSFAKGKICEGSQNYTCKIYDSQAYCLLETGFGIHAAKELAPGFFTYQPNYSAFTEAISQWNSQHDGFLENAVLPCFSELYQDPYYYDASLLPKSVLEQITVTSAIIARWIAQGFEGVKYIGNQTIKSLPIIRKSITSTFSDATLQLRYQDLPSPPAKESLFSQQAFDQSEIKISAGNTYFVNTKSAIQLTVSSPTPSIPVTYQLSVDPSIATIDGNGLLSIHSTSEPFKNSRLPLLVYASSNGKTGVGQFAIVDTDNDGDMIADTYEEKIGLNPNRKNDLKSDLDGDDLLDVFEANLGTDPLKKDTDGDGYTDLEEYLKGTLPGSSNSYPYPDQIRSVTSGNWHATNTWSCNCIPAPYQEVTITDNHLISVTLEDAQVKRLIYNGGSIKLINPNSKIYFNP</sequence>
<accession>A0ABW6ARN6</accession>
<evidence type="ECO:0008006" key="3">
    <source>
        <dbReference type="Google" id="ProtNLM"/>
    </source>
</evidence>
<name>A0ABW6ARN6_9BACT</name>
<dbReference type="Proteomes" id="UP001597512">
    <property type="component" value="Unassembled WGS sequence"/>
</dbReference>
<gene>
    <name evidence="1" type="ORF">ACFS25_25100</name>
</gene>
<organism evidence="1 2">
    <name type="scientific">Spirosoma flavum</name>
    <dbReference type="NCBI Taxonomy" id="2048557"/>
    <lineage>
        <taxon>Bacteria</taxon>
        <taxon>Pseudomonadati</taxon>
        <taxon>Bacteroidota</taxon>
        <taxon>Cytophagia</taxon>
        <taxon>Cytophagales</taxon>
        <taxon>Cytophagaceae</taxon>
        <taxon>Spirosoma</taxon>
    </lineage>
</organism>
<reference evidence="2" key="1">
    <citation type="journal article" date="2019" name="Int. J. Syst. Evol. Microbiol.">
        <title>The Global Catalogue of Microorganisms (GCM) 10K type strain sequencing project: providing services to taxonomists for standard genome sequencing and annotation.</title>
        <authorList>
            <consortium name="The Broad Institute Genomics Platform"/>
            <consortium name="The Broad Institute Genome Sequencing Center for Infectious Disease"/>
            <person name="Wu L."/>
            <person name="Ma J."/>
        </authorList>
    </citation>
    <scope>NUCLEOTIDE SEQUENCE [LARGE SCALE GENOMIC DNA]</scope>
    <source>
        <strain evidence="2">KCTC 52490</strain>
    </source>
</reference>